<accession>A0A5C4XQQ6</accession>
<dbReference type="OrthoDB" id="8163684at2"/>
<feature type="region of interest" description="Disordered" evidence="1">
    <location>
        <begin position="1"/>
        <end position="23"/>
    </location>
</feature>
<keyword evidence="3" id="KW-1185">Reference proteome</keyword>
<dbReference type="RefSeq" id="WP_139673877.1">
    <property type="nucleotide sequence ID" value="NZ_VDMN01000001.1"/>
</dbReference>
<comment type="caution">
    <text evidence="2">The sequence shown here is derived from an EMBL/GenBank/DDBJ whole genome shotgun (WGS) entry which is preliminary data.</text>
</comment>
<dbReference type="EMBL" id="VDMN01000001">
    <property type="protein sequence ID" value="TNM65673.1"/>
    <property type="molecule type" value="Genomic_DNA"/>
</dbReference>
<proteinExistence type="predicted"/>
<evidence type="ECO:0000256" key="1">
    <source>
        <dbReference type="SAM" id="MobiDB-lite"/>
    </source>
</evidence>
<dbReference type="AlphaFoldDB" id="A0A5C4XQQ6"/>
<feature type="compositionally biased region" description="Basic and acidic residues" evidence="1">
    <location>
        <begin position="1"/>
        <end position="20"/>
    </location>
</feature>
<sequence>MTENHSKARQAAEKAFDKAKAPIAAGDRAREELDVVTKARQEKTSRLREARLAMEAQNSAPQAADAPDKNIKKP</sequence>
<organism evidence="2 3">
    <name type="scientific">Aliirhizobium smilacinae</name>
    <dbReference type="NCBI Taxonomy" id="1395944"/>
    <lineage>
        <taxon>Bacteria</taxon>
        <taxon>Pseudomonadati</taxon>
        <taxon>Pseudomonadota</taxon>
        <taxon>Alphaproteobacteria</taxon>
        <taxon>Hyphomicrobiales</taxon>
        <taxon>Rhizobiaceae</taxon>
        <taxon>Aliirhizobium</taxon>
    </lineage>
</organism>
<gene>
    <name evidence="2" type="ORF">FHP24_05345</name>
</gene>
<name>A0A5C4XQQ6_9HYPH</name>
<protein>
    <submittedName>
        <fullName evidence="2">Uncharacterized protein</fullName>
    </submittedName>
</protein>
<evidence type="ECO:0000313" key="3">
    <source>
        <dbReference type="Proteomes" id="UP000311605"/>
    </source>
</evidence>
<dbReference type="Proteomes" id="UP000311605">
    <property type="component" value="Unassembled WGS sequence"/>
</dbReference>
<evidence type="ECO:0000313" key="2">
    <source>
        <dbReference type="EMBL" id="TNM65673.1"/>
    </source>
</evidence>
<feature type="region of interest" description="Disordered" evidence="1">
    <location>
        <begin position="53"/>
        <end position="74"/>
    </location>
</feature>
<reference evidence="2 3" key="1">
    <citation type="submission" date="2019-06" db="EMBL/GenBank/DDBJ databases">
        <title>The draft genome of Rhizobium smilacinae PTYR-5.</title>
        <authorList>
            <person name="Liu L."/>
            <person name="Li L."/>
            <person name="Zhang X."/>
        </authorList>
    </citation>
    <scope>NUCLEOTIDE SEQUENCE [LARGE SCALE GENOMIC DNA]</scope>
    <source>
        <strain evidence="2 3">PTYR-5</strain>
    </source>
</reference>